<keyword evidence="3" id="KW-1185">Reference proteome</keyword>
<name>W7TZE1_9STRA</name>
<dbReference type="Pfam" id="PF07859">
    <property type="entry name" value="Abhydrolase_3"/>
    <property type="match status" value="1"/>
</dbReference>
<organism evidence="2 3">
    <name type="scientific">Nannochloropsis gaditana</name>
    <dbReference type="NCBI Taxonomy" id="72520"/>
    <lineage>
        <taxon>Eukaryota</taxon>
        <taxon>Sar</taxon>
        <taxon>Stramenopiles</taxon>
        <taxon>Ochrophyta</taxon>
        <taxon>Eustigmatophyceae</taxon>
        <taxon>Eustigmatales</taxon>
        <taxon>Monodopsidaceae</taxon>
        <taxon>Nannochloropsis</taxon>
    </lineage>
</organism>
<dbReference type="PANTHER" id="PTHR23025">
    <property type="entry name" value="TRIACYLGLYCEROL LIPASE"/>
    <property type="match status" value="1"/>
</dbReference>
<protein>
    <submittedName>
        <fullName evidence="2">Hormone-sensitive lipase</fullName>
    </submittedName>
</protein>
<feature type="domain" description="Alpha/beta hydrolase fold-3" evidence="1">
    <location>
        <begin position="3"/>
        <end position="89"/>
    </location>
</feature>
<evidence type="ECO:0000313" key="2">
    <source>
        <dbReference type="EMBL" id="EWM26016.1"/>
    </source>
</evidence>
<dbReference type="OrthoDB" id="408631at2759"/>
<dbReference type="GO" id="GO:0004806">
    <property type="term" value="F:triacylglycerol lipase activity"/>
    <property type="evidence" value="ECO:0007669"/>
    <property type="project" value="TreeGrafter"/>
</dbReference>
<accession>W7TZE1</accession>
<dbReference type="GO" id="GO:0019433">
    <property type="term" value="P:triglyceride catabolic process"/>
    <property type="evidence" value="ECO:0007669"/>
    <property type="project" value="TreeGrafter"/>
</dbReference>
<sequence length="165" mass="17192">MADPLLPLGLFTAVADAYLPSLTTDPSRDPLISPYFAHDKLLSRFPPTFIGVGGFDPLLDDTVDFDCRLRHVGVPSTLRLGRDLPHGFLGLYGLDRAATAIMEEAGRFLAREGGGDEGVKGGAGGMDGMIVETGLMQGETGEEVACDVGAAVGGEGLLGIATEEE</sequence>
<evidence type="ECO:0000313" key="3">
    <source>
        <dbReference type="Proteomes" id="UP000019335"/>
    </source>
</evidence>
<dbReference type="GO" id="GO:0004771">
    <property type="term" value="F:sterol ester esterase activity"/>
    <property type="evidence" value="ECO:0007669"/>
    <property type="project" value="TreeGrafter"/>
</dbReference>
<dbReference type="Gene3D" id="3.40.50.1820">
    <property type="entry name" value="alpha/beta hydrolase"/>
    <property type="match status" value="1"/>
</dbReference>
<dbReference type="Proteomes" id="UP000019335">
    <property type="component" value="Chromosome 10"/>
</dbReference>
<dbReference type="InterPro" id="IPR013094">
    <property type="entry name" value="AB_hydrolase_3"/>
</dbReference>
<dbReference type="AlphaFoldDB" id="W7TZE1"/>
<dbReference type="EMBL" id="AZIL01000782">
    <property type="protein sequence ID" value="EWM26016.1"/>
    <property type="molecule type" value="Genomic_DNA"/>
</dbReference>
<dbReference type="SUPFAM" id="SSF53474">
    <property type="entry name" value="alpha/beta-Hydrolases"/>
    <property type="match status" value="1"/>
</dbReference>
<comment type="caution">
    <text evidence="2">The sequence shown here is derived from an EMBL/GenBank/DDBJ whole genome shotgun (WGS) entry which is preliminary data.</text>
</comment>
<dbReference type="PANTHER" id="PTHR23025:SF3">
    <property type="entry name" value="HORMONE-SENSITIVE LIPASE"/>
    <property type="match status" value="1"/>
</dbReference>
<evidence type="ECO:0000259" key="1">
    <source>
        <dbReference type="Pfam" id="PF07859"/>
    </source>
</evidence>
<dbReference type="InterPro" id="IPR029058">
    <property type="entry name" value="AB_hydrolase_fold"/>
</dbReference>
<gene>
    <name evidence="2" type="ORF">Naga_100150g1</name>
</gene>
<reference evidence="2 3" key="1">
    <citation type="journal article" date="2014" name="Mol. Plant">
        <title>Chromosome Scale Genome Assembly and Transcriptome Profiling of Nannochloropsis gaditana in Nitrogen Depletion.</title>
        <authorList>
            <person name="Corteggiani Carpinelli E."/>
            <person name="Telatin A."/>
            <person name="Vitulo N."/>
            <person name="Forcato C."/>
            <person name="D'Angelo M."/>
            <person name="Schiavon R."/>
            <person name="Vezzi A."/>
            <person name="Giacometti G.M."/>
            <person name="Morosinotto T."/>
            <person name="Valle G."/>
        </authorList>
    </citation>
    <scope>NUCLEOTIDE SEQUENCE [LARGE SCALE GENOMIC DNA]</scope>
    <source>
        <strain evidence="2 3">B-31</strain>
    </source>
</reference>
<dbReference type="GO" id="GO:0005829">
    <property type="term" value="C:cytosol"/>
    <property type="evidence" value="ECO:0007669"/>
    <property type="project" value="TreeGrafter"/>
</dbReference>
<proteinExistence type="predicted"/>